<organism evidence="4 5">
    <name type="scientific">Papaver somniferum</name>
    <name type="common">Opium poppy</name>
    <dbReference type="NCBI Taxonomy" id="3469"/>
    <lineage>
        <taxon>Eukaryota</taxon>
        <taxon>Viridiplantae</taxon>
        <taxon>Streptophyta</taxon>
        <taxon>Embryophyta</taxon>
        <taxon>Tracheophyta</taxon>
        <taxon>Spermatophyta</taxon>
        <taxon>Magnoliopsida</taxon>
        <taxon>Ranunculales</taxon>
        <taxon>Papaveraceae</taxon>
        <taxon>Papaveroideae</taxon>
        <taxon>Papaver</taxon>
    </lineage>
</organism>
<dbReference type="OMA" id="TINSGIC"/>
<dbReference type="EMBL" id="CM010725">
    <property type="protein sequence ID" value="RZC83428.1"/>
    <property type="molecule type" value="Genomic_DNA"/>
</dbReference>
<reference evidence="4 5" key="1">
    <citation type="journal article" date="2018" name="Science">
        <title>The opium poppy genome and morphinan production.</title>
        <authorList>
            <person name="Guo L."/>
            <person name="Winzer T."/>
            <person name="Yang X."/>
            <person name="Li Y."/>
            <person name="Ning Z."/>
            <person name="He Z."/>
            <person name="Teodor R."/>
            <person name="Lu Y."/>
            <person name="Bowser T.A."/>
            <person name="Graham I.A."/>
            <person name="Ye K."/>
        </authorList>
    </citation>
    <scope>NUCLEOTIDE SEQUENCE [LARGE SCALE GENOMIC DNA]</scope>
    <source>
        <strain evidence="5">cv. HN1</strain>
        <tissue evidence="4">Leaves</tissue>
    </source>
</reference>
<dbReference type="InterPro" id="IPR029480">
    <property type="entry name" value="Transpos_assoc"/>
</dbReference>
<protein>
    <recommendedName>
        <fullName evidence="6">Transposase-associated domain-containing protein</fullName>
    </recommendedName>
</protein>
<feature type="region of interest" description="Disordered" evidence="1">
    <location>
        <begin position="147"/>
        <end position="173"/>
    </location>
</feature>
<dbReference type="AlphaFoldDB" id="A0A4Y7LFW8"/>
<dbReference type="InterPro" id="IPR025312">
    <property type="entry name" value="DUF4216"/>
</dbReference>
<name>A0A4Y7LFW8_PAPSO</name>
<evidence type="ECO:0008006" key="6">
    <source>
        <dbReference type="Google" id="ProtNLM"/>
    </source>
</evidence>
<evidence type="ECO:0000313" key="5">
    <source>
        <dbReference type="Proteomes" id="UP000316621"/>
    </source>
</evidence>
<dbReference type="Pfam" id="PF13952">
    <property type="entry name" value="DUF4216"/>
    <property type="match status" value="1"/>
</dbReference>
<evidence type="ECO:0000259" key="2">
    <source>
        <dbReference type="Pfam" id="PF13952"/>
    </source>
</evidence>
<sequence>MIRYIIPRGKEIQPNQMSGRRINPPCKEWFTARKGSPRFIEGVKSFIQFTADSLGEDINQFHCPCMKCQNYNSRPKTLDEIHGDILDHGFDVTYRTWIHHGEKPRENNSTVRASALPTNNVVSEASFPRMVDLFLDTLGRTELGNHENGAIDEDGSNVNVEDSSGANVEGGAGANVEDGVDADFIKRMLDALQPLYPDCGGEHTKLSTVIEMLSLKARMMRTYKVYGRNKNYIEGSITAQYEVDEGARHWMEFIPEGKQKYYKCHGKIALHGEVYEGPEPPNSQGKPYQLTSLQHQQVHLWVLRHSEENTEWEEKYKAYSITFNRRSRSKRQDYIPWLRDQLLGTPMTYFHRLVLVPSFKTVSYRAYSVNGYLFYTAEAEQYMTTQNSAVTMDAFTSFRASAKDTNLVGDDTSYFGIVKKILELDYEDFTEVVFLCGWVRVEDKTTGSYVDAETNSRFVNFEKFKRSSKEVDEPFIHASQAAQVFYCADETRKHWHLVLESPKRSGLKSEGGAAVWVPAPGREISGIRAGSFYNLPQGQHITFAPSQTGHPAFAGIYHPTRTMGGSPVHPLLQQYQTMDGAVEMVGPPQVFISSSLNAHRPVI</sequence>
<feature type="domain" description="Transposase-associated" evidence="3">
    <location>
        <begin position="27"/>
        <end position="102"/>
    </location>
</feature>
<evidence type="ECO:0000259" key="3">
    <source>
        <dbReference type="Pfam" id="PF13963"/>
    </source>
</evidence>
<dbReference type="PANTHER" id="PTHR48258:SF3">
    <property type="entry name" value="FK506-BINDING PROTEIN 4-LIKE ISOFORM X1"/>
    <property type="match status" value="1"/>
</dbReference>
<proteinExistence type="predicted"/>
<dbReference type="Proteomes" id="UP000316621">
    <property type="component" value="Chromosome 11"/>
</dbReference>
<gene>
    <name evidence="4" type="ORF">C5167_046216</name>
</gene>
<evidence type="ECO:0000256" key="1">
    <source>
        <dbReference type="SAM" id="MobiDB-lite"/>
    </source>
</evidence>
<dbReference type="Gramene" id="RZC83428">
    <property type="protein sequence ID" value="RZC83428"/>
    <property type="gene ID" value="C5167_046216"/>
</dbReference>
<keyword evidence="5" id="KW-1185">Reference proteome</keyword>
<evidence type="ECO:0000313" key="4">
    <source>
        <dbReference type="EMBL" id="RZC83428.1"/>
    </source>
</evidence>
<accession>A0A4Y7LFW8</accession>
<dbReference type="PANTHER" id="PTHR48258">
    <property type="entry name" value="DUF4218 DOMAIN-CONTAINING PROTEIN-RELATED"/>
    <property type="match status" value="1"/>
</dbReference>
<feature type="domain" description="DUF4216" evidence="2">
    <location>
        <begin position="423"/>
        <end position="498"/>
    </location>
</feature>
<dbReference type="Pfam" id="PF13963">
    <property type="entry name" value="Transpos_assoc"/>
    <property type="match status" value="1"/>
</dbReference>